<dbReference type="PANTHER" id="PTHR24406">
    <property type="entry name" value="TRANSCRIPTIONAL REPRESSOR CTCFL-RELATED"/>
    <property type="match status" value="1"/>
</dbReference>
<comment type="subcellular location">
    <subcellularLocation>
        <location evidence="1">Nucleus</location>
    </subcellularLocation>
</comment>
<evidence type="ECO:0000256" key="4">
    <source>
        <dbReference type="ARBA" id="ARBA00022737"/>
    </source>
</evidence>
<dbReference type="FunFam" id="3.30.160.60:FF:001498">
    <property type="entry name" value="Zinc finger protein 404"/>
    <property type="match status" value="1"/>
</dbReference>
<feature type="domain" description="C2H2-type" evidence="12">
    <location>
        <begin position="93"/>
        <end position="120"/>
    </location>
</feature>
<dbReference type="Pfam" id="PF00096">
    <property type="entry name" value="zf-C2H2"/>
    <property type="match status" value="5"/>
</dbReference>
<name>A0A4Y2KLG1_ARAVE</name>
<keyword evidence="10" id="KW-0539">Nucleus</keyword>
<evidence type="ECO:0000313" key="14">
    <source>
        <dbReference type="Proteomes" id="UP000499080"/>
    </source>
</evidence>
<keyword evidence="7" id="KW-0805">Transcription regulation</keyword>
<dbReference type="SMART" id="SM00355">
    <property type="entry name" value="ZnF_C2H2"/>
    <property type="match status" value="5"/>
</dbReference>
<evidence type="ECO:0000313" key="13">
    <source>
        <dbReference type="EMBL" id="GBN03414.1"/>
    </source>
</evidence>
<organism evidence="13 14">
    <name type="scientific">Araneus ventricosus</name>
    <name type="common">Orbweaver spider</name>
    <name type="synonym">Epeira ventricosa</name>
    <dbReference type="NCBI Taxonomy" id="182803"/>
    <lineage>
        <taxon>Eukaryota</taxon>
        <taxon>Metazoa</taxon>
        <taxon>Ecdysozoa</taxon>
        <taxon>Arthropoda</taxon>
        <taxon>Chelicerata</taxon>
        <taxon>Arachnida</taxon>
        <taxon>Araneae</taxon>
        <taxon>Araneomorphae</taxon>
        <taxon>Entelegynae</taxon>
        <taxon>Araneoidea</taxon>
        <taxon>Araneidae</taxon>
        <taxon>Araneus</taxon>
    </lineage>
</organism>
<dbReference type="GO" id="GO:0003677">
    <property type="term" value="F:DNA binding"/>
    <property type="evidence" value="ECO:0007669"/>
    <property type="project" value="UniProtKB-KW"/>
</dbReference>
<dbReference type="PROSITE" id="PS00028">
    <property type="entry name" value="ZINC_FINGER_C2H2_1"/>
    <property type="match status" value="5"/>
</dbReference>
<dbReference type="FunFam" id="3.30.160.60:FF:003288">
    <property type="entry name" value="Uncharacterized protein"/>
    <property type="match status" value="1"/>
</dbReference>
<feature type="domain" description="C2H2-type" evidence="12">
    <location>
        <begin position="121"/>
        <end position="148"/>
    </location>
</feature>
<dbReference type="FunFam" id="3.30.160.60:FF:000290">
    <property type="entry name" value="Zinc finger protein 697 isoform X1"/>
    <property type="match status" value="1"/>
</dbReference>
<keyword evidence="14" id="KW-1185">Reference proteome</keyword>
<dbReference type="GO" id="GO:0008270">
    <property type="term" value="F:zinc ion binding"/>
    <property type="evidence" value="ECO:0007669"/>
    <property type="project" value="UniProtKB-KW"/>
</dbReference>
<sequence length="286" mass="33180">METSIEAKAANSVSDLHVETFGAVQIKTDMGMTPFKCDICYKIFSRKSRLTYHYRTHTKEKPYSCNVCNQKFSQKGNLNVHFRTHTHTKEKPYSCDACSKEFSQKSHLNRHYRTHTKEKPYSCVLCSKAFSQKCHLNEHYRFHTNEKPYSCDVCSKEFSLKDNLNKHYRIHTNEKPYSCDVCNKEFSLRDLIDAVYLNISQNFADINWLCERTILAPENVHVHEINNRILAMIPAAVAECRSFDIVVDADEAVNFPTEFLNSLDPAGLPPHRPTLKTGVLLYYYET</sequence>
<evidence type="ECO:0000256" key="7">
    <source>
        <dbReference type="ARBA" id="ARBA00023015"/>
    </source>
</evidence>
<dbReference type="OrthoDB" id="6671661at2759"/>
<dbReference type="FunFam" id="3.30.160.60:FF:000553">
    <property type="entry name" value="Zinc finger and BTB domain-containing protein 16"/>
    <property type="match status" value="1"/>
</dbReference>
<dbReference type="SUPFAM" id="SSF57667">
    <property type="entry name" value="beta-beta-alpha zinc fingers"/>
    <property type="match status" value="3"/>
</dbReference>
<evidence type="ECO:0000256" key="9">
    <source>
        <dbReference type="ARBA" id="ARBA00023163"/>
    </source>
</evidence>
<dbReference type="GO" id="GO:0005634">
    <property type="term" value="C:nucleus"/>
    <property type="evidence" value="ECO:0007669"/>
    <property type="project" value="UniProtKB-SubCell"/>
</dbReference>
<keyword evidence="8" id="KW-0238">DNA-binding</keyword>
<dbReference type="FunFam" id="3.30.160.60:FF:000045">
    <property type="entry name" value="ZFP69 zinc finger protein B"/>
    <property type="match status" value="1"/>
</dbReference>
<keyword evidence="6" id="KW-0862">Zinc</keyword>
<evidence type="ECO:0000256" key="1">
    <source>
        <dbReference type="ARBA" id="ARBA00004123"/>
    </source>
</evidence>
<evidence type="ECO:0000256" key="8">
    <source>
        <dbReference type="ARBA" id="ARBA00023125"/>
    </source>
</evidence>
<feature type="domain" description="C2H2-type" evidence="12">
    <location>
        <begin position="149"/>
        <end position="176"/>
    </location>
</feature>
<keyword evidence="3" id="KW-0479">Metal-binding</keyword>
<protein>
    <submittedName>
        <fullName evidence="13">Zinc finger protein 782</fullName>
    </submittedName>
</protein>
<dbReference type="Gene3D" id="3.30.160.60">
    <property type="entry name" value="Classic Zinc Finger"/>
    <property type="match status" value="6"/>
</dbReference>
<comment type="caution">
    <text evidence="13">The sequence shown here is derived from an EMBL/GenBank/DDBJ whole genome shotgun (WGS) entry which is preliminary data.</text>
</comment>
<feature type="domain" description="C2H2-type" evidence="12">
    <location>
        <begin position="63"/>
        <end position="92"/>
    </location>
</feature>
<evidence type="ECO:0000256" key="11">
    <source>
        <dbReference type="PROSITE-ProRule" id="PRU00042"/>
    </source>
</evidence>
<evidence type="ECO:0000256" key="10">
    <source>
        <dbReference type="ARBA" id="ARBA00023242"/>
    </source>
</evidence>
<evidence type="ECO:0000256" key="5">
    <source>
        <dbReference type="ARBA" id="ARBA00022771"/>
    </source>
</evidence>
<dbReference type="InterPro" id="IPR013087">
    <property type="entry name" value="Znf_C2H2_type"/>
</dbReference>
<proteinExistence type="inferred from homology"/>
<dbReference type="InterPro" id="IPR036236">
    <property type="entry name" value="Znf_C2H2_sf"/>
</dbReference>
<dbReference type="EMBL" id="BGPR01004794">
    <property type="protein sequence ID" value="GBN03414.1"/>
    <property type="molecule type" value="Genomic_DNA"/>
</dbReference>
<evidence type="ECO:0000256" key="6">
    <source>
        <dbReference type="ARBA" id="ARBA00022833"/>
    </source>
</evidence>
<evidence type="ECO:0000256" key="3">
    <source>
        <dbReference type="ARBA" id="ARBA00022723"/>
    </source>
</evidence>
<evidence type="ECO:0000256" key="2">
    <source>
        <dbReference type="ARBA" id="ARBA00006991"/>
    </source>
</evidence>
<reference evidence="13 14" key="1">
    <citation type="journal article" date="2019" name="Sci. Rep.">
        <title>Orb-weaving spider Araneus ventricosus genome elucidates the spidroin gene catalogue.</title>
        <authorList>
            <person name="Kono N."/>
            <person name="Nakamura H."/>
            <person name="Ohtoshi R."/>
            <person name="Moran D.A.P."/>
            <person name="Shinohara A."/>
            <person name="Yoshida Y."/>
            <person name="Fujiwara M."/>
            <person name="Mori M."/>
            <person name="Tomita M."/>
            <person name="Arakawa K."/>
        </authorList>
    </citation>
    <scope>NUCLEOTIDE SEQUENCE [LARGE SCALE GENOMIC DNA]</scope>
</reference>
<dbReference type="Proteomes" id="UP000499080">
    <property type="component" value="Unassembled WGS sequence"/>
</dbReference>
<keyword evidence="9" id="KW-0804">Transcription</keyword>
<dbReference type="GO" id="GO:0010468">
    <property type="term" value="P:regulation of gene expression"/>
    <property type="evidence" value="ECO:0007669"/>
    <property type="project" value="UniProtKB-ARBA"/>
</dbReference>
<keyword evidence="4" id="KW-0677">Repeat</keyword>
<gene>
    <name evidence="13" type="primary">ZNF233_12</name>
    <name evidence="13" type="ORF">AVEN_114382_2</name>
</gene>
<dbReference type="InterPro" id="IPR050888">
    <property type="entry name" value="ZnF_C2H2-type_TF"/>
</dbReference>
<evidence type="ECO:0000259" key="12">
    <source>
        <dbReference type="PROSITE" id="PS50157"/>
    </source>
</evidence>
<comment type="similarity">
    <text evidence="2">Belongs to the krueppel C2H2-type zinc-finger protein family.</text>
</comment>
<dbReference type="AlphaFoldDB" id="A0A4Y2KLG1"/>
<keyword evidence="5 11" id="KW-0863">Zinc-finger</keyword>
<accession>A0A4Y2KLG1</accession>
<feature type="domain" description="C2H2-type" evidence="12">
    <location>
        <begin position="35"/>
        <end position="62"/>
    </location>
</feature>
<dbReference type="PROSITE" id="PS50157">
    <property type="entry name" value="ZINC_FINGER_C2H2_2"/>
    <property type="match status" value="5"/>
</dbReference>